<comment type="similarity">
    <text evidence="1">Belongs to the carbohydrate kinase pfkB family.</text>
</comment>
<dbReference type="NCBIfam" id="TIGR02152">
    <property type="entry name" value="D_ribokin_bact"/>
    <property type="match status" value="1"/>
</dbReference>
<keyword evidence="6 12" id="KW-0547">Nucleotide-binding</keyword>
<feature type="binding site" evidence="12">
    <location>
        <position position="143"/>
    </location>
    <ligand>
        <name>substrate</name>
    </ligand>
</feature>
<keyword evidence="10 12" id="KW-0630">Potassium</keyword>
<evidence type="ECO:0000313" key="15">
    <source>
        <dbReference type="Proteomes" id="UP000639396"/>
    </source>
</evidence>
<dbReference type="InterPro" id="IPR029056">
    <property type="entry name" value="Ribokinase-like"/>
</dbReference>
<keyword evidence="9 12" id="KW-0460">Magnesium</keyword>
<comment type="caution">
    <text evidence="14">The sequence shown here is derived from an EMBL/GenBank/DDBJ whole genome shotgun (WGS) entry which is preliminary data.</text>
</comment>
<comment type="subunit">
    <text evidence="12">Homodimer.</text>
</comment>
<dbReference type="InterPro" id="IPR011611">
    <property type="entry name" value="PfkB_dom"/>
</dbReference>
<organism evidence="14 15">
    <name type="scientific">Paenibacillus oceani</name>
    <dbReference type="NCBI Taxonomy" id="2772510"/>
    <lineage>
        <taxon>Bacteria</taxon>
        <taxon>Bacillati</taxon>
        <taxon>Bacillota</taxon>
        <taxon>Bacilli</taxon>
        <taxon>Bacillales</taxon>
        <taxon>Paenibacillaceae</taxon>
        <taxon>Paenibacillus</taxon>
    </lineage>
</organism>
<sequence>MPVKTPRIVIVGSLNMDLVISMEQMPKVGETVQAQSIHYIPGGKGANQAVGCSRLGAQIDMIGAVGGDPFGDQIIGQMKRHGVNTEHISVLEGVSTGTATIFHTRQDNCIAIVAGANEHCSADQVSSCESLIRQADLLLVQLEIPLESVRQALTIARSAGVKTVLNPAPAKPLPDELLQLVDLLTPNETEFAALSGAEPDSEAAWQQSMTDWERRHGHKVVVTRGAAGSSYLDDSGALVTVPALTVSVVDTTGAGDSFNAALSYGLALGWTLHQAVSFAGKAASLSVTKFGAQDGMPKLDEVMEAGR</sequence>
<feature type="binding site" evidence="12">
    <location>
        <position position="289"/>
    </location>
    <ligand>
        <name>K(+)</name>
        <dbReference type="ChEBI" id="CHEBI:29103"/>
    </ligand>
</feature>
<feature type="binding site" evidence="12">
    <location>
        <position position="252"/>
    </location>
    <ligand>
        <name>K(+)</name>
        <dbReference type="ChEBI" id="CHEBI:29103"/>
    </ligand>
</feature>
<keyword evidence="4 12" id="KW-0808">Transferase</keyword>
<comment type="activity regulation">
    <text evidence="12">Activated by a monovalent cation that binds near, but not in, the active site. The most likely occupant of the site in vivo is potassium. Ion binding induces a conformational change that may alter substrate affinity.</text>
</comment>
<evidence type="ECO:0000256" key="12">
    <source>
        <dbReference type="HAMAP-Rule" id="MF_01987"/>
    </source>
</evidence>
<evidence type="ECO:0000256" key="7">
    <source>
        <dbReference type="ARBA" id="ARBA00022777"/>
    </source>
</evidence>
<protein>
    <recommendedName>
        <fullName evidence="3 12">Ribokinase</fullName>
        <shortName evidence="12">RK</shortName>
        <ecNumber evidence="2 12">2.7.1.15</ecNumber>
    </recommendedName>
</protein>
<keyword evidence="15" id="KW-1185">Reference proteome</keyword>
<keyword evidence="5 12" id="KW-0479">Metal-binding</keyword>
<dbReference type="PRINTS" id="PR00990">
    <property type="entry name" value="RIBOKINASE"/>
</dbReference>
<evidence type="ECO:0000259" key="13">
    <source>
        <dbReference type="Pfam" id="PF00294"/>
    </source>
</evidence>
<keyword evidence="7 12" id="KW-0418">Kinase</keyword>
<feature type="binding site" evidence="12">
    <location>
        <position position="187"/>
    </location>
    <ligand>
        <name>ATP</name>
        <dbReference type="ChEBI" id="CHEBI:30616"/>
    </ligand>
</feature>
<dbReference type="PANTHER" id="PTHR10584:SF166">
    <property type="entry name" value="RIBOKINASE"/>
    <property type="match status" value="1"/>
</dbReference>
<feature type="binding site" evidence="12">
    <location>
        <begin position="223"/>
        <end position="228"/>
    </location>
    <ligand>
        <name>ATP</name>
        <dbReference type="ChEBI" id="CHEBI:30616"/>
    </ligand>
</feature>
<dbReference type="AlphaFoldDB" id="A0A927H2Y3"/>
<dbReference type="Proteomes" id="UP000639396">
    <property type="component" value="Unassembled WGS sequence"/>
</dbReference>
<reference evidence="14" key="1">
    <citation type="submission" date="2020-09" db="EMBL/GenBank/DDBJ databases">
        <title>A novel bacterium of genus Paenibacillus, isolated from South China Sea.</title>
        <authorList>
            <person name="Huang H."/>
            <person name="Mo K."/>
            <person name="Hu Y."/>
        </authorList>
    </citation>
    <scope>NUCLEOTIDE SEQUENCE</scope>
    <source>
        <strain evidence="14">IB182363</strain>
    </source>
</reference>
<comment type="function">
    <text evidence="12">Catalyzes the phosphorylation of ribose at O-5 in a reaction requiring ATP and magnesium. The resulting D-ribose-5-phosphate can then be used either for sythesis of nucleotides, histidine, and tryptophan, or as a component of the pentose phosphate pathway.</text>
</comment>
<evidence type="ECO:0000256" key="1">
    <source>
        <dbReference type="ARBA" id="ARBA00005380"/>
    </source>
</evidence>
<evidence type="ECO:0000256" key="4">
    <source>
        <dbReference type="ARBA" id="ARBA00022679"/>
    </source>
</evidence>
<dbReference type="GO" id="GO:0005524">
    <property type="term" value="F:ATP binding"/>
    <property type="evidence" value="ECO:0007669"/>
    <property type="project" value="UniProtKB-UniRule"/>
</dbReference>
<evidence type="ECO:0000256" key="6">
    <source>
        <dbReference type="ARBA" id="ARBA00022741"/>
    </source>
</evidence>
<comment type="caution">
    <text evidence="12">Lacks conserved residue(s) required for the propagation of feature annotation.</text>
</comment>
<comment type="subcellular location">
    <subcellularLocation>
        <location evidence="12">Cytoplasm</location>
    </subcellularLocation>
</comment>
<proteinExistence type="inferred from homology"/>
<keyword evidence="8 12" id="KW-0067">ATP-binding</keyword>
<dbReference type="Gene3D" id="3.40.1190.20">
    <property type="match status" value="1"/>
</dbReference>
<keyword evidence="11 12" id="KW-0119">Carbohydrate metabolism</keyword>
<name>A0A927H2Y3_9BACL</name>
<comment type="cofactor">
    <cofactor evidence="12">
        <name>Mg(2+)</name>
        <dbReference type="ChEBI" id="CHEBI:18420"/>
    </cofactor>
    <text evidence="12">Requires a divalent cation, most likely magnesium in vivo, as an electrophilic catalyst to aid phosphoryl group transfer. It is the chelate of the metal and the nucleotide that is the actual substrate.</text>
</comment>
<feature type="binding site" evidence="12">
    <location>
        <begin position="43"/>
        <end position="47"/>
    </location>
    <ligand>
        <name>substrate</name>
    </ligand>
</feature>
<dbReference type="GO" id="GO:0005737">
    <property type="term" value="C:cytoplasm"/>
    <property type="evidence" value="ECO:0007669"/>
    <property type="project" value="UniProtKB-SubCell"/>
</dbReference>
<evidence type="ECO:0000256" key="11">
    <source>
        <dbReference type="ARBA" id="ARBA00023277"/>
    </source>
</evidence>
<dbReference type="CDD" id="cd01174">
    <property type="entry name" value="ribokinase"/>
    <property type="match status" value="1"/>
</dbReference>
<evidence type="ECO:0000256" key="8">
    <source>
        <dbReference type="ARBA" id="ARBA00022840"/>
    </source>
</evidence>
<dbReference type="InterPro" id="IPR002173">
    <property type="entry name" value="Carboh/pur_kinase_PfkB_CS"/>
</dbReference>
<dbReference type="EMBL" id="JACXJA010000047">
    <property type="protein sequence ID" value="MBD2865772.1"/>
    <property type="molecule type" value="Genomic_DNA"/>
</dbReference>
<evidence type="ECO:0000256" key="9">
    <source>
        <dbReference type="ARBA" id="ARBA00022842"/>
    </source>
</evidence>
<feature type="domain" description="Carbohydrate kinase PfkB" evidence="13">
    <location>
        <begin position="7"/>
        <end position="298"/>
    </location>
</feature>
<evidence type="ECO:0000256" key="5">
    <source>
        <dbReference type="ARBA" id="ARBA00022723"/>
    </source>
</evidence>
<keyword evidence="12" id="KW-0963">Cytoplasm</keyword>
<dbReference type="RefSeq" id="WP_190931393.1">
    <property type="nucleotide sequence ID" value="NZ_JACXJA010000047.1"/>
</dbReference>
<comment type="similarity">
    <text evidence="12">Belongs to the carbohydrate kinase PfkB family. Ribokinase subfamily.</text>
</comment>
<dbReference type="PROSITE" id="PS00584">
    <property type="entry name" value="PFKB_KINASES_2"/>
    <property type="match status" value="1"/>
</dbReference>
<dbReference type="EC" id="2.7.1.15" evidence="2 12"/>
<dbReference type="HAMAP" id="MF_01987">
    <property type="entry name" value="Ribokinase"/>
    <property type="match status" value="1"/>
</dbReference>
<dbReference type="GO" id="GO:0046872">
    <property type="term" value="F:metal ion binding"/>
    <property type="evidence" value="ECO:0007669"/>
    <property type="project" value="UniProtKB-KW"/>
</dbReference>
<dbReference type="GO" id="GO:0019303">
    <property type="term" value="P:D-ribose catabolic process"/>
    <property type="evidence" value="ECO:0007669"/>
    <property type="project" value="UniProtKB-UniRule"/>
</dbReference>
<dbReference type="Pfam" id="PF00294">
    <property type="entry name" value="PfkB"/>
    <property type="match status" value="1"/>
</dbReference>
<gene>
    <name evidence="12 14" type="primary">rbsK</name>
    <name evidence="14" type="ORF">IDH45_27705</name>
</gene>
<dbReference type="PROSITE" id="PS00583">
    <property type="entry name" value="PFKB_KINASES_1"/>
    <property type="match status" value="1"/>
</dbReference>
<dbReference type="GO" id="GO:0004747">
    <property type="term" value="F:ribokinase activity"/>
    <property type="evidence" value="ECO:0007669"/>
    <property type="project" value="UniProtKB-UniRule"/>
</dbReference>
<evidence type="ECO:0000256" key="2">
    <source>
        <dbReference type="ARBA" id="ARBA00012035"/>
    </source>
</evidence>
<evidence type="ECO:0000313" key="14">
    <source>
        <dbReference type="EMBL" id="MBD2865772.1"/>
    </source>
</evidence>
<dbReference type="InterPro" id="IPR002139">
    <property type="entry name" value="Ribo/fructo_kinase"/>
</dbReference>
<feature type="binding site" evidence="12">
    <location>
        <position position="250"/>
    </location>
    <ligand>
        <name>K(+)</name>
        <dbReference type="ChEBI" id="CHEBI:29103"/>
    </ligand>
</feature>
<evidence type="ECO:0000256" key="3">
    <source>
        <dbReference type="ARBA" id="ARBA00016943"/>
    </source>
</evidence>
<evidence type="ECO:0000256" key="10">
    <source>
        <dbReference type="ARBA" id="ARBA00022958"/>
    </source>
</evidence>
<comment type="pathway">
    <text evidence="12">Carbohydrate metabolism; D-ribose degradation; D-ribose 5-phosphate from beta-D-ribopyranose: step 2/2.</text>
</comment>
<accession>A0A927H2Y3</accession>
<feature type="binding site" evidence="12">
    <location>
        <position position="291"/>
    </location>
    <ligand>
        <name>K(+)</name>
        <dbReference type="ChEBI" id="CHEBI:29103"/>
    </ligand>
</feature>
<dbReference type="SUPFAM" id="SSF53613">
    <property type="entry name" value="Ribokinase-like"/>
    <property type="match status" value="1"/>
</dbReference>
<feature type="binding site" evidence="12">
    <location>
        <position position="256"/>
    </location>
    <ligand>
        <name>substrate</name>
    </ligand>
</feature>
<comment type="catalytic activity">
    <reaction evidence="12">
        <text>D-ribose + ATP = D-ribose 5-phosphate + ADP + H(+)</text>
        <dbReference type="Rhea" id="RHEA:13697"/>
        <dbReference type="ChEBI" id="CHEBI:15378"/>
        <dbReference type="ChEBI" id="CHEBI:30616"/>
        <dbReference type="ChEBI" id="CHEBI:47013"/>
        <dbReference type="ChEBI" id="CHEBI:78346"/>
        <dbReference type="ChEBI" id="CHEBI:456216"/>
        <dbReference type="EC" id="2.7.1.15"/>
    </reaction>
</comment>
<feature type="binding site" evidence="12">
    <location>
        <begin position="15"/>
        <end position="17"/>
    </location>
    <ligand>
        <name>substrate</name>
    </ligand>
</feature>
<feature type="binding site" evidence="12">
    <location>
        <begin position="255"/>
        <end position="256"/>
    </location>
    <ligand>
        <name>ATP</name>
        <dbReference type="ChEBI" id="CHEBI:30616"/>
    </ligand>
</feature>
<dbReference type="InterPro" id="IPR011877">
    <property type="entry name" value="Ribokinase"/>
</dbReference>
<dbReference type="PANTHER" id="PTHR10584">
    <property type="entry name" value="SUGAR KINASE"/>
    <property type="match status" value="1"/>
</dbReference>
<feature type="binding site" evidence="12">
    <location>
        <position position="286"/>
    </location>
    <ligand>
        <name>K(+)</name>
        <dbReference type="ChEBI" id="CHEBI:29103"/>
    </ligand>
</feature>
<feature type="active site" description="Proton acceptor" evidence="12">
    <location>
        <position position="256"/>
    </location>
</feature>